<dbReference type="EMBL" id="JANAKD010000985">
    <property type="protein sequence ID" value="KAJ3485022.1"/>
    <property type="molecule type" value="Genomic_DNA"/>
</dbReference>
<comment type="caution">
    <text evidence="1">The sequence shown here is derived from an EMBL/GenBank/DDBJ whole genome shotgun (WGS) entry which is preliminary data.</text>
</comment>
<gene>
    <name evidence="1" type="ORF">NLG97_g6910</name>
</gene>
<organism evidence="1 2">
    <name type="scientific">Lecanicillium saksenae</name>
    <dbReference type="NCBI Taxonomy" id="468837"/>
    <lineage>
        <taxon>Eukaryota</taxon>
        <taxon>Fungi</taxon>
        <taxon>Dikarya</taxon>
        <taxon>Ascomycota</taxon>
        <taxon>Pezizomycotina</taxon>
        <taxon>Sordariomycetes</taxon>
        <taxon>Hypocreomycetidae</taxon>
        <taxon>Hypocreales</taxon>
        <taxon>Cordycipitaceae</taxon>
        <taxon>Lecanicillium</taxon>
    </lineage>
</organism>
<dbReference type="Proteomes" id="UP001148737">
    <property type="component" value="Unassembled WGS sequence"/>
</dbReference>
<name>A0ACC1QQM6_9HYPO</name>
<protein>
    <submittedName>
        <fullName evidence="1">Uncharacterized protein</fullName>
    </submittedName>
</protein>
<keyword evidence="2" id="KW-1185">Reference proteome</keyword>
<accession>A0ACC1QQM6</accession>
<evidence type="ECO:0000313" key="2">
    <source>
        <dbReference type="Proteomes" id="UP001148737"/>
    </source>
</evidence>
<sequence length="226" mass="24207">MASTSGTQVDSSWRPKVIIFDLLTALLDSWSLWNASTPSGTETEGRLWRARYLEITFRQGTYAPYESLMKQAAADVGVPSSAPESLLSNWSKLQAWPEVFDVLQRLKAQGYKLGVVTNCSKELGNIAAVCAGTSKTGEKLAFDTVVTAEESGFYKPVKQAYDAILEAMGVDASEALFVAGSAGDVQGATDAGMKVVWHNNVGLAAKGSAVPMRESRSLDDALKGFI</sequence>
<reference evidence="1" key="1">
    <citation type="submission" date="2022-07" db="EMBL/GenBank/DDBJ databases">
        <title>Genome Sequence of Lecanicillium saksenae.</title>
        <authorList>
            <person name="Buettner E."/>
        </authorList>
    </citation>
    <scope>NUCLEOTIDE SEQUENCE</scope>
    <source>
        <strain evidence="1">VT-O1</strain>
    </source>
</reference>
<evidence type="ECO:0000313" key="1">
    <source>
        <dbReference type="EMBL" id="KAJ3485022.1"/>
    </source>
</evidence>
<proteinExistence type="predicted"/>